<evidence type="ECO:0000313" key="4">
    <source>
        <dbReference type="EMBL" id="KAF4967395.1"/>
    </source>
</evidence>
<dbReference type="GO" id="GO:0005975">
    <property type="term" value="P:carbohydrate metabolic process"/>
    <property type="evidence" value="ECO:0007669"/>
    <property type="project" value="InterPro"/>
</dbReference>
<sequence length="678" mass="73549">MALTNSVAHEAVQAIDTCARDDGRIDVHVPPALSQRLSKIPNLEDIDSHPEQPSPPYTPRHQPVIPLNILIQVVGSRGDIQPFIALANELQVHKHRVRLATHDVFADFVASSGVEFFPVGGDPSELMAYMVKNPGLIPSLDSLCAGDIQSKREMMARILDGFWSSCIQPDPKTGDPFVADCIIANPPSFAHIHCAQALGVPLHMMFTMPWTSTGAFPHPLANVTSPSSGSEREVANYLSYSVVEFMTWQGLGDLVNEWRQAKLGLERVPLNEGHRLLKSLQIPFTYCWSPSLIPKPREWGSKISISGFFFRNQPSYKPPENLDAFLQSGPMPIYIGFGSIVVGDPDRLMTMVLKAVKVLGVRAIISKGWSELKGDENPNVFYVSDCPHEWLFQQVSAVVHHGGAGTTACGLLMGRPTVVVSFFGEHQSNPIFIESRRWDPITAAGSASIEAAATMADATVDIFSKPYNTIKQRHTRPETLSNGESSQDASSSDTRDTNHSGVTTDVIRGSTKGLGILALTSAKGILVDIPVAVTDGLLAVPHLYGEDVRRRGNIDGFRAGAVVAGKNFYHGMFEAITDIAIYTYHGKREENAIGAAKGLGKGLLSLVTKSTAATIGLVAYPAQGLQRTIRDTLVTSVPKAIQNAVRTEGDWILERNPASDEEIRCAEADFTTLCGANV</sequence>
<dbReference type="Pfam" id="PF03033">
    <property type="entry name" value="Glyco_transf_28"/>
    <property type="match status" value="1"/>
</dbReference>
<keyword evidence="5" id="KW-1185">Reference proteome</keyword>
<dbReference type="SUPFAM" id="SSF53756">
    <property type="entry name" value="UDP-Glycosyltransferase/glycogen phosphorylase"/>
    <property type="match status" value="1"/>
</dbReference>
<dbReference type="PANTHER" id="PTHR48050:SF27">
    <property type="entry name" value="GLUCOSYLTRANSFERASE, PUTATIVE (AFU_ORTHOLOGUE AFUA_7G04880)-RELATED"/>
    <property type="match status" value="1"/>
</dbReference>
<dbReference type="FunFam" id="3.40.50.2000:FF:000100">
    <property type="entry name" value="Glycosyltransferase family 1 protein"/>
    <property type="match status" value="1"/>
</dbReference>
<dbReference type="CDD" id="cd03784">
    <property type="entry name" value="GT1_Gtf-like"/>
    <property type="match status" value="1"/>
</dbReference>
<dbReference type="Proteomes" id="UP000622797">
    <property type="component" value="Unassembled WGS sequence"/>
</dbReference>
<reference evidence="4" key="2">
    <citation type="submission" date="2020-05" db="EMBL/GenBank/DDBJ databases">
        <authorList>
            <person name="Kim H.-S."/>
            <person name="Proctor R.H."/>
            <person name="Brown D.W."/>
        </authorList>
    </citation>
    <scope>NUCLEOTIDE SEQUENCE</scope>
    <source>
        <strain evidence="4">NRRL 20472</strain>
    </source>
</reference>
<comment type="caution">
    <text evidence="4">The sequence shown here is derived from an EMBL/GenBank/DDBJ whole genome shotgun (WGS) entry which is preliminary data.</text>
</comment>
<evidence type="ECO:0000259" key="3">
    <source>
        <dbReference type="Pfam" id="PF03033"/>
    </source>
</evidence>
<evidence type="ECO:0000313" key="5">
    <source>
        <dbReference type="Proteomes" id="UP000622797"/>
    </source>
</evidence>
<organism evidence="4 5">
    <name type="scientific">Fusarium sarcochroum</name>
    <dbReference type="NCBI Taxonomy" id="1208366"/>
    <lineage>
        <taxon>Eukaryota</taxon>
        <taxon>Fungi</taxon>
        <taxon>Dikarya</taxon>
        <taxon>Ascomycota</taxon>
        <taxon>Pezizomycotina</taxon>
        <taxon>Sordariomycetes</taxon>
        <taxon>Hypocreomycetidae</taxon>
        <taxon>Hypocreales</taxon>
        <taxon>Nectriaceae</taxon>
        <taxon>Fusarium</taxon>
        <taxon>Fusarium lateritium species complex</taxon>
    </lineage>
</organism>
<dbReference type="InterPro" id="IPR002213">
    <property type="entry name" value="UDP_glucos_trans"/>
</dbReference>
<dbReference type="PANTHER" id="PTHR48050">
    <property type="entry name" value="STEROL 3-BETA-GLUCOSYLTRANSFERASE"/>
    <property type="match status" value="1"/>
</dbReference>
<dbReference type="OrthoDB" id="5835829at2759"/>
<evidence type="ECO:0000256" key="1">
    <source>
        <dbReference type="ARBA" id="ARBA00022679"/>
    </source>
</evidence>
<feature type="region of interest" description="Disordered" evidence="2">
    <location>
        <begin position="471"/>
        <end position="504"/>
    </location>
</feature>
<feature type="region of interest" description="Disordered" evidence="2">
    <location>
        <begin position="39"/>
        <end position="61"/>
    </location>
</feature>
<dbReference type="GO" id="GO:0016906">
    <property type="term" value="F:sterol 3-beta-glucosyltransferase activity"/>
    <property type="evidence" value="ECO:0007669"/>
    <property type="project" value="UniProtKB-ARBA"/>
</dbReference>
<dbReference type="FunFam" id="3.40.50.2000:FF:000009">
    <property type="entry name" value="Sterol 3-beta-glucosyltransferase UGT80A2"/>
    <property type="match status" value="1"/>
</dbReference>
<protein>
    <recommendedName>
        <fullName evidence="3">Glycosyltransferase family 28 N-terminal domain-containing protein</fullName>
    </recommendedName>
</protein>
<dbReference type="EMBL" id="JABEXW010000240">
    <property type="protein sequence ID" value="KAF4967395.1"/>
    <property type="molecule type" value="Genomic_DNA"/>
</dbReference>
<feature type="domain" description="Glycosyltransferase family 28 N-terminal" evidence="3">
    <location>
        <begin position="69"/>
        <end position="216"/>
    </location>
</feature>
<accession>A0A8H4U084</accession>
<feature type="compositionally biased region" description="Polar residues" evidence="2">
    <location>
        <begin position="478"/>
        <end position="492"/>
    </location>
</feature>
<keyword evidence="1" id="KW-0808">Transferase</keyword>
<reference evidence="4" key="1">
    <citation type="journal article" date="2020" name="BMC Genomics">
        <title>Correction to: Identification and distribution of gene clusters required for synthesis of sphingolipid metabolism inhibitors in diverse species of the filamentous fungus Fusarium.</title>
        <authorList>
            <person name="Kim H.S."/>
            <person name="Lohmar J.M."/>
            <person name="Busman M."/>
            <person name="Brown D.W."/>
            <person name="Naumann T.A."/>
            <person name="Divon H.H."/>
            <person name="Lysoe E."/>
            <person name="Uhlig S."/>
            <person name="Proctor R.H."/>
        </authorList>
    </citation>
    <scope>NUCLEOTIDE SEQUENCE</scope>
    <source>
        <strain evidence="4">NRRL 20472</strain>
    </source>
</reference>
<gene>
    <name evidence="4" type="ORF">FSARC_5053</name>
</gene>
<dbReference type="Gene3D" id="3.40.50.2000">
    <property type="entry name" value="Glycogen Phosphorylase B"/>
    <property type="match status" value="2"/>
</dbReference>
<dbReference type="InterPro" id="IPR050426">
    <property type="entry name" value="Glycosyltransferase_28"/>
</dbReference>
<name>A0A8H4U084_9HYPO</name>
<evidence type="ECO:0000256" key="2">
    <source>
        <dbReference type="SAM" id="MobiDB-lite"/>
    </source>
</evidence>
<proteinExistence type="predicted"/>
<dbReference type="InterPro" id="IPR004276">
    <property type="entry name" value="GlycoTrans_28_N"/>
</dbReference>
<dbReference type="AlphaFoldDB" id="A0A8H4U084"/>